<evidence type="ECO:0000259" key="2">
    <source>
        <dbReference type="Pfam" id="PF00582"/>
    </source>
</evidence>
<dbReference type="CDD" id="cd00293">
    <property type="entry name" value="USP-like"/>
    <property type="match status" value="1"/>
</dbReference>
<dbReference type="InterPro" id="IPR006015">
    <property type="entry name" value="Universal_stress_UspA"/>
</dbReference>
<organism evidence="3 4">
    <name type="scientific">Arcobacter nitrofigilis (strain ATCC 33309 / DSM 7299 / CCUG 15893 / LMG 7604 / NCTC 12251 / CI)</name>
    <name type="common">Campylobacter nitrofigilis</name>
    <dbReference type="NCBI Taxonomy" id="572480"/>
    <lineage>
        <taxon>Bacteria</taxon>
        <taxon>Pseudomonadati</taxon>
        <taxon>Campylobacterota</taxon>
        <taxon>Epsilonproteobacteria</taxon>
        <taxon>Campylobacterales</taxon>
        <taxon>Arcobacteraceae</taxon>
        <taxon>Arcobacter</taxon>
    </lineage>
</organism>
<gene>
    <name evidence="3" type="ordered locus">Arnit_3133</name>
</gene>
<feature type="domain" description="UspA" evidence="2">
    <location>
        <begin position="4"/>
        <end position="96"/>
    </location>
</feature>
<evidence type="ECO:0000313" key="4">
    <source>
        <dbReference type="Proteomes" id="UP000000939"/>
    </source>
</evidence>
<dbReference type="Pfam" id="PF00582">
    <property type="entry name" value="Usp"/>
    <property type="match status" value="2"/>
</dbReference>
<dbReference type="AlphaFoldDB" id="D5V808"/>
<sequence length="277" mass="31195">MSSKKVLVCIDDSSYCKAACEYGVYIAKLHNLPLVLLNVVDHLHVSKKVDLSGNIGFGSKETLLEELSLEEQEESKKLISKGRTLLKTFSDYAKEQGVENLFSLQRHGNFEENLEDLEKESFIAIIGFDKDSKNLEDIIRALTLPILIVNSEFSPINSILMAYDGSDYANKAIYEATKEPIFPNITRHIVNINKDTQSSQKLLSEAKNLFAKADFEVQTSSLEGNNKVEEILNYQKNNNLDIIAMGAYSHNRLKSVLFGSFTSKMLEKSESPLLLFR</sequence>
<dbReference type="Gene3D" id="3.40.50.12370">
    <property type="match status" value="1"/>
</dbReference>
<protein>
    <submittedName>
        <fullName evidence="3">UspA domain protein</fullName>
    </submittedName>
</protein>
<dbReference type="PANTHER" id="PTHR46268">
    <property type="entry name" value="STRESS RESPONSE PROTEIN NHAX"/>
    <property type="match status" value="1"/>
</dbReference>
<dbReference type="KEGG" id="ant:Arnit_3133"/>
<dbReference type="Proteomes" id="UP000000939">
    <property type="component" value="Chromosome"/>
</dbReference>
<dbReference type="OrthoDB" id="9804721at2"/>
<comment type="similarity">
    <text evidence="1">Belongs to the universal stress protein A family.</text>
</comment>
<evidence type="ECO:0000313" key="3">
    <source>
        <dbReference type="EMBL" id="ADG94778.1"/>
    </source>
</evidence>
<proteinExistence type="inferred from homology"/>
<name>D5V808_ARCNC</name>
<reference evidence="3 4" key="1">
    <citation type="journal article" date="2010" name="Stand. Genomic Sci.">
        <title>Complete genome sequence of Arcobacter nitrofigilis type strain (CI).</title>
        <authorList>
            <person name="Pati A."/>
            <person name="Gronow S."/>
            <person name="Lapidus A."/>
            <person name="Copeland A."/>
            <person name="Glavina Del Rio T."/>
            <person name="Nolan M."/>
            <person name="Lucas S."/>
            <person name="Tice H."/>
            <person name="Cheng J.F."/>
            <person name="Han C."/>
            <person name="Chertkov O."/>
            <person name="Bruce D."/>
            <person name="Tapia R."/>
            <person name="Goodwin L."/>
            <person name="Pitluck S."/>
            <person name="Liolios K."/>
            <person name="Ivanova N."/>
            <person name="Mavromatis K."/>
            <person name="Chen A."/>
            <person name="Palaniappan K."/>
            <person name="Land M."/>
            <person name="Hauser L."/>
            <person name="Chang Y.J."/>
            <person name="Jeffries C.D."/>
            <person name="Detter J.C."/>
            <person name="Rohde M."/>
            <person name="Goker M."/>
            <person name="Bristow J."/>
            <person name="Eisen J.A."/>
            <person name="Markowitz V."/>
            <person name="Hugenholtz P."/>
            <person name="Klenk H.P."/>
            <person name="Kyrpides N.C."/>
        </authorList>
    </citation>
    <scope>NUCLEOTIDE SEQUENCE [LARGE SCALE GENOMIC DNA]</scope>
    <source>
        <strain evidence="4">ATCC 33309 / DSM 7299 / CCUG 15893 / LMG 7604 / NCTC 12251 / CI</strain>
    </source>
</reference>
<evidence type="ECO:0000256" key="1">
    <source>
        <dbReference type="ARBA" id="ARBA00008791"/>
    </source>
</evidence>
<dbReference type="STRING" id="572480.Arnit_3133"/>
<dbReference type="PRINTS" id="PR01438">
    <property type="entry name" value="UNVRSLSTRESS"/>
</dbReference>
<dbReference type="RefSeq" id="WP_013136922.1">
    <property type="nucleotide sequence ID" value="NC_014166.1"/>
</dbReference>
<dbReference type="PANTHER" id="PTHR46268:SF6">
    <property type="entry name" value="UNIVERSAL STRESS PROTEIN UP12"/>
    <property type="match status" value="1"/>
</dbReference>
<dbReference type="EMBL" id="CP001999">
    <property type="protein sequence ID" value="ADG94778.1"/>
    <property type="molecule type" value="Genomic_DNA"/>
</dbReference>
<accession>D5V808</accession>
<feature type="domain" description="UspA" evidence="2">
    <location>
        <begin position="159"/>
        <end position="277"/>
    </location>
</feature>
<dbReference type="SUPFAM" id="SSF52402">
    <property type="entry name" value="Adenine nucleotide alpha hydrolases-like"/>
    <property type="match status" value="2"/>
</dbReference>
<dbReference type="HOGENOM" id="CLU_049301_5_1_7"/>
<keyword evidence="4" id="KW-1185">Reference proteome</keyword>
<dbReference type="InterPro" id="IPR006016">
    <property type="entry name" value="UspA"/>
</dbReference>
<dbReference type="eggNOG" id="COG0589">
    <property type="taxonomic scope" value="Bacteria"/>
</dbReference>